<dbReference type="InterPro" id="IPR022450">
    <property type="entry name" value="TsaD"/>
</dbReference>
<evidence type="ECO:0000256" key="5">
    <source>
        <dbReference type="ARBA" id="ARBA00023315"/>
    </source>
</evidence>
<evidence type="ECO:0000256" key="2">
    <source>
        <dbReference type="ARBA" id="ARBA00022679"/>
    </source>
</evidence>
<dbReference type="CDD" id="cd24134">
    <property type="entry name" value="ASKHA_NBD_OSGEPL1_QRI7_euk"/>
    <property type="match status" value="1"/>
</dbReference>
<keyword evidence="2" id="KW-0808">Transferase</keyword>
<dbReference type="NCBIfam" id="TIGR00329">
    <property type="entry name" value="gcp_kae1"/>
    <property type="match status" value="1"/>
</dbReference>
<dbReference type="Pfam" id="PF00814">
    <property type="entry name" value="TsaD"/>
    <property type="match status" value="1"/>
</dbReference>
<evidence type="ECO:0000256" key="3">
    <source>
        <dbReference type="ARBA" id="ARBA00022694"/>
    </source>
</evidence>
<dbReference type="InterPro" id="IPR000905">
    <property type="entry name" value="Gcp-like_dom"/>
</dbReference>
<dbReference type="OrthoDB" id="10259622at2759"/>
<dbReference type="SUPFAM" id="SSF53067">
    <property type="entry name" value="Actin-like ATPase domain"/>
    <property type="match status" value="2"/>
</dbReference>
<dbReference type="PRINTS" id="PR00789">
    <property type="entry name" value="OSIALOPTASE"/>
</dbReference>
<dbReference type="InterPro" id="IPR017860">
    <property type="entry name" value="Peptidase_M22_CS"/>
</dbReference>
<organism evidence="8 9">
    <name type="scientific">Russula ochroleuca</name>
    <dbReference type="NCBI Taxonomy" id="152965"/>
    <lineage>
        <taxon>Eukaryota</taxon>
        <taxon>Fungi</taxon>
        <taxon>Dikarya</taxon>
        <taxon>Basidiomycota</taxon>
        <taxon>Agaricomycotina</taxon>
        <taxon>Agaricomycetes</taxon>
        <taxon>Russulales</taxon>
        <taxon>Russulaceae</taxon>
        <taxon>Russula</taxon>
    </lineage>
</organism>
<dbReference type="Gene3D" id="3.30.420.40">
    <property type="match status" value="3"/>
</dbReference>
<name>A0A9P5TAT2_9AGAM</name>
<sequence length="397" mass="42924">MIRPRHRLSSSRLRVALRQFTVLALESSADDTCAAVVTSSRQILSNVVLRQNHVHEPFGGIHPYRAVQAHQRNMPIAVQTALKEAHMSAQDVDGIAFTRGPGMTGCLGVGSSAAKTLAAALNKPLVGVHHMQAHALTPILTCASNPPEFPFLTLLISGGHTLLLLATSTTLFRILATTRDESIGRVFDKVSRLLALPWSAKGPGASLEEFVAASPVEDNLAPSMPRTMPGLLGFSFTGLHSAVERFVTARGGAAVLDEAVKRAVADAFQRTAVNQLEEKVALALRWCQDRGYGVKHLVVSGGVASNSYLRNRYGQFQRQCYLDADCSRLGVSVLNAYSENSISLIFPPPELCTDNAAMIGWASMHRFIAGSTDDYGILIRPKWSIQDLMGDEIDETP</sequence>
<dbReference type="FunFam" id="3.30.420.40:FF:000012">
    <property type="entry name" value="tRNA N6-adenosine threonylcarbamoyltransferase"/>
    <property type="match status" value="1"/>
</dbReference>
<feature type="domain" description="Gcp-like" evidence="7">
    <location>
        <begin position="42"/>
        <end position="361"/>
    </location>
</feature>
<keyword evidence="3" id="KW-0819">tRNA processing</keyword>
<evidence type="ECO:0000259" key="7">
    <source>
        <dbReference type="Pfam" id="PF00814"/>
    </source>
</evidence>
<dbReference type="InterPro" id="IPR017861">
    <property type="entry name" value="KAE1/TsaD"/>
</dbReference>
<evidence type="ECO:0000256" key="1">
    <source>
        <dbReference type="ARBA" id="ARBA00012156"/>
    </source>
</evidence>
<evidence type="ECO:0000313" key="8">
    <source>
        <dbReference type="EMBL" id="KAF8482423.1"/>
    </source>
</evidence>
<accession>A0A9P5TAT2</accession>
<keyword evidence="5" id="KW-0012">Acyltransferase</keyword>
<dbReference type="EC" id="2.3.1.234" evidence="1"/>
<dbReference type="PROSITE" id="PS01016">
    <property type="entry name" value="GLYCOPROTEASE"/>
    <property type="match status" value="1"/>
</dbReference>
<proteinExistence type="inferred from homology"/>
<dbReference type="GO" id="GO:0005739">
    <property type="term" value="C:mitochondrion"/>
    <property type="evidence" value="ECO:0007669"/>
    <property type="project" value="TreeGrafter"/>
</dbReference>
<dbReference type="Proteomes" id="UP000759537">
    <property type="component" value="Unassembled WGS sequence"/>
</dbReference>
<keyword evidence="9" id="KW-1185">Reference proteome</keyword>
<reference evidence="8" key="2">
    <citation type="journal article" date="2020" name="Nat. Commun.">
        <title>Large-scale genome sequencing of mycorrhizal fungi provides insights into the early evolution of symbiotic traits.</title>
        <authorList>
            <person name="Miyauchi S."/>
            <person name="Kiss E."/>
            <person name="Kuo A."/>
            <person name="Drula E."/>
            <person name="Kohler A."/>
            <person name="Sanchez-Garcia M."/>
            <person name="Morin E."/>
            <person name="Andreopoulos B."/>
            <person name="Barry K.W."/>
            <person name="Bonito G."/>
            <person name="Buee M."/>
            <person name="Carver A."/>
            <person name="Chen C."/>
            <person name="Cichocki N."/>
            <person name="Clum A."/>
            <person name="Culley D."/>
            <person name="Crous P.W."/>
            <person name="Fauchery L."/>
            <person name="Girlanda M."/>
            <person name="Hayes R.D."/>
            <person name="Keri Z."/>
            <person name="LaButti K."/>
            <person name="Lipzen A."/>
            <person name="Lombard V."/>
            <person name="Magnuson J."/>
            <person name="Maillard F."/>
            <person name="Murat C."/>
            <person name="Nolan M."/>
            <person name="Ohm R.A."/>
            <person name="Pangilinan J."/>
            <person name="Pereira M.F."/>
            <person name="Perotto S."/>
            <person name="Peter M."/>
            <person name="Pfister S."/>
            <person name="Riley R."/>
            <person name="Sitrit Y."/>
            <person name="Stielow J.B."/>
            <person name="Szollosi G."/>
            <person name="Zifcakova L."/>
            <person name="Stursova M."/>
            <person name="Spatafora J.W."/>
            <person name="Tedersoo L."/>
            <person name="Vaario L.M."/>
            <person name="Yamada A."/>
            <person name="Yan M."/>
            <person name="Wang P."/>
            <person name="Xu J."/>
            <person name="Bruns T."/>
            <person name="Baldrian P."/>
            <person name="Vilgalys R."/>
            <person name="Dunand C."/>
            <person name="Henrissat B."/>
            <person name="Grigoriev I.V."/>
            <person name="Hibbett D."/>
            <person name="Nagy L.G."/>
            <person name="Martin F.M."/>
        </authorList>
    </citation>
    <scope>NUCLEOTIDE SEQUENCE</scope>
    <source>
        <strain evidence="8">Prilba</strain>
    </source>
</reference>
<comment type="caution">
    <text evidence="8">The sequence shown here is derived from an EMBL/GenBank/DDBJ whole genome shotgun (WGS) entry which is preliminary data.</text>
</comment>
<dbReference type="AlphaFoldDB" id="A0A9P5TAT2"/>
<evidence type="ECO:0000256" key="6">
    <source>
        <dbReference type="ARBA" id="ARBA00048117"/>
    </source>
</evidence>
<dbReference type="GO" id="GO:0046872">
    <property type="term" value="F:metal ion binding"/>
    <property type="evidence" value="ECO:0007669"/>
    <property type="project" value="UniProtKB-KW"/>
</dbReference>
<dbReference type="PANTHER" id="PTHR11735:SF6">
    <property type="entry name" value="TRNA N6-ADENOSINE THREONYLCARBAMOYLTRANSFERASE, MITOCHONDRIAL"/>
    <property type="match status" value="1"/>
</dbReference>
<dbReference type="GO" id="GO:0061711">
    <property type="term" value="F:tRNA N(6)-L-threonylcarbamoyladenine synthase activity"/>
    <property type="evidence" value="ECO:0007669"/>
    <property type="project" value="UniProtKB-EC"/>
</dbReference>
<keyword evidence="4" id="KW-0479">Metal-binding</keyword>
<evidence type="ECO:0000313" key="9">
    <source>
        <dbReference type="Proteomes" id="UP000759537"/>
    </source>
</evidence>
<feature type="non-terminal residue" evidence="8">
    <location>
        <position position="1"/>
    </location>
</feature>
<dbReference type="HAMAP" id="MF_01445">
    <property type="entry name" value="TsaD"/>
    <property type="match status" value="1"/>
</dbReference>
<dbReference type="InterPro" id="IPR043129">
    <property type="entry name" value="ATPase_NBD"/>
</dbReference>
<dbReference type="PANTHER" id="PTHR11735">
    <property type="entry name" value="TRNA N6-ADENOSINE THREONYLCARBAMOYLTRANSFERASE"/>
    <property type="match status" value="1"/>
</dbReference>
<gene>
    <name evidence="8" type="ORF">DFH94DRAFT_822440</name>
</gene>
<protein>
    <recommendedName>
        <fullName evidence="1">N(6)-L-threonylcarbamoyladenine synthase</fullName>
        <ecNumber evidence="1">2.3.1.234</ecNumber>
    </recommendedName>
</protein>
<dbReference type="EMBL" id="WHVB01000005">
    <property type="protein sequence ID" value="KAF8482423.1"/>
    <property type="molecule type" value="Genomic_DNA"/>
</dbReference>
<reference evidence="8" key="1">
    <citation type="submission" date="2019-10" db="EMBL/GenBank/DDBJ databases">
        <authorList>
            <consortium name="DOE Joint Genome Institute"/>
            <person name="Kuo A."/>
            <person name="Miyauchi S."/>
            <person name="Kiss E."/>
            <person name="Drula E."/>
            <person name="Kohler A."/>
            <person name="Sanchez-Garcia M."/>
            <person name="Andreopoulos B."/>
            <person name="Barry K.W."/>
            <person name="Bonito G."/>
            <person name="Buee M."/>
            <person name="Carver A."/>
            <person name="Chen C."/>
            <person name="Cichocki N."/>
            <person name="Clum A."/>
            <person name="Culley D."/>
            <person name="Crous P.W."/>
            <person name="Fauchery L."/>
            <person name="Girlanda M."/>
            <person name="Hayes R."/>
            <person name="Keri Z."/>
            <person name="LaButti K."/>
            <person name="Lipzen A."/>
            <person name="Lombard V."/>
            <person name="Magnuson J."/>
            <person name="Maillard F."/>
            <person name="Morin E."/>
            <person name="Murat C."/>
            <person name="Nolan M."/>
            <person name="Ohm R."/>
            <person name="Pangilinan J."/>
            <person name="Pereira M."/>
            <person name="Perotto S."/>
            <person name="Peter M."/>
            <person name="Riley R."/>
            <person name="Sitrit Y."/>
            <person name="Stielow B."/>
            <person name="Szollosi G."/>
            <person name="Zifcakova L."/>
            <person name="Stursova M."/>
            <person name="Spatafora J.W."/>
            <person name="Tedersoo L."/>
            <person name="Vaario L.-M."/>
            <person name="Yamada A."/>
            <person name="Yan M."/>
            <person name="Wang P."/>
            <person name="Xu J."/>
            <person name="Bruns T."/>
            <person name="Baldrian P."/>
            <person name="Vilgalys R."/>
            <person name="Henrissat B."/>
            <person name="Grigoriev I.V."/>
            <person name="Hibbett D."/>
            <person name="Nagy L.G."/>
            <person name="Martin F.M."/>
        </authorList>
    </citation>
    <scope>NUCLEOTIDE SEQUENCE</scope>
    <source>
        <strain evidence="8">Prilba</strain>
    </source>
</reference>
<comment type="catalytic activity">
    <reaction evidence="6">
        <text>L-threonylcarbamoyladenylate + adenosine(37) in tRNA = N(6)-L-threonylcarbamoyladenosine(37) in tRNA + AMP + H(+)</text>
        <dbReference type="Rhea" id="RHEA:37059"/>
        <dbReference type="Rhea" id="RHEA-COMP:10162"/>
        <dbReference type="Rhea" id="RHEA-COMP:10163"/>
        <dbReference type="ChEBI" id="CHEBI:15378"/>
        <dbReference type="ChEBI" id="CHEBI:73682"/>
        <dbReference type="ChEBI" id="CHEBI:74411"/>
        <dbReference type="ChEBI" id="CHEBI:74418"/>
        <dbReference type="ChEBI" id="CHEBI:456215"/>
        <dbReference type="EC" id="2.3.1.234"/>
    </reaction>
</comment>
<dbReference type="GO" id="GO:0072670">
    <property type="term" value="P:mitochondrial tRNA threonylcarbamoyladenosine modification"/>
    <property type="evidence" value="ECO:0007669"/>
    <property type="project" value="TreeGrafter"/>
</dbReference>
<evidence type="ECO:0000256" key="4">
    <source>
        <dbReference type="ARBA" id="ARBA00022723"/>
    </source>
</evidence>